<dbReference type="FunFam" id="1.10.10.10:FF:000001">
    <property type="entry name" value="LysR family transcriptional regulator"/>
    <property type="match status" value="1"/>
</dbReference>
<evidence type="ECO:0000256" key="3">
    <source>
        <dbReference type="ARBA" id="ARBA00023125"/>
    </source>
</evidence>
<reference evidence="7" key="1">
    <citation type="submission" date="2018-12" db="EMBL/GenBank/DDBJ databases">
        <title>Genome sequence of Peanibacillus sp.</title>
        <authorList>
            <person name="Subramani G."/>
            <person name="Srinivasan S."/>
            <person name="Kim M.K."/>
        </authorList>
    </citation>
    <scope>NUCLEOTIDE SEQUENCE [LARGE SCALE GENOMIC DNA]</scope>
    <source>
        <strain evidence="7">18JY67-1</strain>
    </source>
</reference>
<dbReference type="CDD" id="cd05466">
    <property type="entry name" value="PBP2_LTTR_substrate"/>
    <property type="match status" value="1"/>
</dbReference>
<dbReference type="GO" id="GO:0005829">
    <property type="term" value="C:cytosol"/>
    <property type="evidence" value="ECO:0007669"/>
    <property type="project" value="TreeGrafter"/>
</dbReference>
<protein>
    <submittedName>
        <fullName evidence="6">LysR family transcriptional regulator</fullName>
    </submittedName>
</protein>
<name>A0A3Q8X6N7_9BACL</name>
<dbReference type="Proteomes" id="UP000272528">
    <property type="component" value="Chromosome"/>
</dbReference>
<dbReference type="Gene3D" id="3.40.190.290">
    <property type="match status" value="1"/>
</dbReference>
<dbReference type="PANTHER" id="PTHR30419">
    <property type="entry name" value="HTH-TYPE TRANSCRIPTIONAL REGULATOR YBHD"/>
    <property type="match status" value="1"/>
</dbReference>
<dbReference type="Pfam" id="PF00126">
    <property type="entry name" value="HTH_1"/>
    <property type="match status" value="1"/>
</dbReference>
<dbReference type="KEGG" id="palb:EJC50_20185"/>
<accession>A0A3Q8X6N7</accession>
<dbReference type="InterPro" id="IPR050950">
    <property type="entry name" value="HTH-type_LysR_regulators"/>
</dbReference>
<dbReference type="SUPFAM" id="SSF46785">
    <property type="entry name" value="Winged helix' DNA-binding domain"/>
    <property type="match status" value="1"/>
</dbReference>
<dbReference type="PROSITE" id="PS50931">
    <property type="entry name" value="HTH_LYSR"/>
    <property type="match status" value="1"/>
</dbReference>
<keyword evidence="2" id="KW-0805">Transcription regulation</keyword>
<dbReference type="Gene3D" id="1.10.10.10">
    <property type="entry name" value="Winged helix-like DNA-binding domain superfamily/Winged helix DNA-binding domain"/>
    <property type="match status" value="1"/>
</dbReference>
<dbReference type="AlphaFoldDB" id="A0A3Q8X6N7"/>
<evidence type="ECO:0000256" key="2">
    <source>
        <dbReference type="ARBA" id="ARBA00023015"/>
    </source>
</evidence>
<dbReference type="InterPro" id="IPR036390">
    <property type="entry name" value="WH_DNA-bd_sf"/>
</dbReference>
<comment type="similarity">
    <text evidence="1">Belongs to the LysR transcriptional regulatory family.</text>
</comment>
<dbReference type="GO" id="GO:0003677">
    <property type="term" value="F:DNA binding"/>
    <property type="evidence" value="ECO:0007669"/>
    <property type="project" value="UniProtKB-KW"/>
</dbReference>
<keyword evidence="4" id="KW-0804">Transcription</keyword>
<dbReference type="SUPFAM" id="SSF53850">
    <property type="entry name" value="Periplasmic binding protein-like II"/>
    <property type="match status" value="1"/>
</dbReference>
<keyword evidence="7" id="KW-1185">Reference proteome</keyword>
<evidence type="ECO:0000256" key="1">
    <source>
        <dbReference type="ARBA" id="ARBA00009437"/>
    </source>
</evidence>
<feature type="domain" description="HTH lysR-type" evidence="5">
    <location>
        <begin position="11"/>
        <end position="68"/>
    </location>
</feature>
<dbReference type="InterPro" id="IPR036388">
    <property type="entry name" value="WH-like_DNA-bd_sf"/>
</dbReference>
<dbReference type="InterPro" id="IPR000847">
    <property type="entry name" value="LysR_HTH_N"/>
</dbReference>
<gene>
    <name evidence="6" type="ORF">EJC50_20185</name>
</gene>
<dbReference type="Pfam" id="PF03466">
    <property type="entry name" value="LysR_substrate"/>
    <property type="match status" value="1"/>
</dbReference>
<sequence>MCNEVWGRTKMEFRQLECFKAVCEHMHFTRAAEQLGISQPTLSYQIKLLEDEIGVPLFNRIGKKITMTASGDILSKYCLQIFGALSGFRNEMNELRQMERGELSIAVLIGEINEFVSGLIGDFSRNHPNMKIRLLGTEDVVEPIVNEDADIGVTILLKDYDDRFAKIPIYEEDFYFVMRDDHPMSKHAQIEFDQIRNEDLIMFPMTYRCRQMLDAVSSGLGFKLQPKIETTTINSLLKLIQTGAGVTILSRTLLHLYERQGLVAIPVVNPSLTREIGIVYLKEKYLETAVKELINLIKQSAISLQLVNDLPSEARA</sequence>
<evidence type="ECO:0000313" key="6">
    <source>
        <dbReference type="EMBL" id="AZN41733.1"/>
    </source>
</evidence>
<evidence type="ECO:0000259" key="5">
    <source>
        <dbReference type="PROSITE" id="PS50931"/>
    </source>
</evidence>
<proteinExistence type="inferred from homology"/>
<keyword evidence="3" id="KW-0238">DNA-binding</keyword>
<evidence type="ECO:0000313" key="7">
    <source>
        <dbReference type="Proteomes" id="UP000272528"/>
    </source>
</evidence>
<dbReference type="GO" id="GO:0003700">
    <property type="term" value="F:DNA-binding transcription factor activity"/>
    <property type="evidence" value="ECO:0007669"/>
    <property type="project" value="InterPro"/>
</dbReference>
<dbReference type="EMBL" id="CP034437">
    <property type="protein sequence ID" value="AZN41733.1"/>
    <property type="molecule type" value="Genomic_DNA"/>
</dbReference>
<evidence type="ECO:0000256" key="4">
    <source>
        <dbReference type="ARBA" id="ARBA00023163"/>
    </source>
</evidence>
<dbReference type="OrthoDB" id="9803735at2"/>
<dbReference type="PRINTS" id="PR00039">
    <property type="entry name" value="HTHLYSR"/>
</dbReference>
<organism evidence="6 7">
    <name type="scientific">Paenibacillus albus</name>
    <dbReference type="NCBI Taxonomy" id="2495582"/>
    <lineage>
        <taxon>Bacteria</taxon>
        <taxon>Bacillati</taxon>
        <taxon>Bacillota</taxon>
        <taxon>Bacilli</taxon>
        <taxon>Bacillales</taxon>
        <taxon>Paenibacillaceae</taxon>
        <taxon>Paenibacillus</taxon>
    </lineage>
</organism>
<dbReference type="InterPro" id="IPR005119">
    <property type="entry name" value="LysR_subst-bd"/>
</dbReference>